<feature type="region of interest" description="Disordered" evidence="1">
    <location>
        <begin position="16"/>
        <end position="217"/>
    </location>
</feature>
<feature type="compositionally biased region" description="Low complexity" evidence="1">
    <location>
        <begin position="62"/>
        <end position="76"/>
    </location>
</feature>
<feature type="compositionally biased region" description="Pro residues" evidence="1">
    <location>
        <begin position="23"/>
        <end position="32"/>
    </location>
</feature>
<reference evidence="2" key="1">
    <citation type="submission" date="2021-02" db="EMBL/GenBank/DDBJ databases">
        <authorList>
            <person name="Syme A R."/>
            <person name="Syme A R."/>
            <person name="Moolhuijzen P."/>
        </authorList>
    </citation>
    <scope>NUCLEOTIDE SEQUENCE</scope>
    <source>
        <strain evidence="2">W1-1</strain>
    </source>
</reference>
<feature type="compositionally biased region" description="Low complexity" evidence="1">
    <location>
        <begin position="99"/>
        <end position="116"/>
    </location>
</feature>
<sequence>MAAQEYYMGTQGAHELAGNHLYPPQPPKPPQYQQPSSSLYGNAPGYANTPPPNYSPYPQPPQHHQGYPPQHQQSYPEKSSQAMTAPYPQTPPSGYHPSQHYMMPQPHQRPQQNNHHLGVPMQPTRSHSQPPARVHFADYDSDASTSLGSISSSDEATASPPPRRYRHRSHSRPERAHTPDAYDTNNRSYDRDDRHRRHKHSEKDKDKSHSGAHKTRDTFLGAGAGTIIGDAIFPGLGTAAGLVLGGYGGRKYARERSRSDVGGKDRDRGRDRERKGNRRVGVDGWDDKTKTFKKGGAVR</sequence>
<feature type="compositionally biased region" description="Basic and acidic residues" evidence="1">
    <location>
        <begin position="201"/>
        <end position="217"/>
    </location>
</feature>
<dbReference type="Proteomes" id="UP000472372">
    <property type="component" value="Chromosome 7"/>
</dbReference>
<evidence type="ECO:0000313" key="2">
    <source>
        <dbReference type="EMBL" id="CAE7195736.1"/>
    </source>
</evidence>
<protein>
    <submittedName>
        <fullName evidence="2">PRP38-assoc multi-domain protein</fullName>
    </submittedName>
</protein>
<accession>A0A6S6W9Q3</accession>
<feature type="compositionally biased region" description="Polar residues" evidence="1">
    <location>
        <begin position="142"/>
        <end position="156"/>
    </location>
</feature>
<gene>
    <name evidence="2" type="ORF">PTTW11_08201</name>
</gene>
<evidence type="ECO:0000313" key="3">
    <source>
        <dbReference type="Proteomes" id="UP000472372"/>
    </source>
</evidence>
<feature type="compositionally biased region" description="Pro residues" evidence="1">
    <location>
        <begin position="49"/>
        <end position="61"/>
    </location>
</feature>
<feature type="compositionally biased region" description="Basic and acidic residues" evidence="1">
    <location>
        <begin position="252"/>
        <end position="274"/>
    </location>
</feature>
<organism evidence="2 3">
    <name type="scientific">Pyrenophora teres f. teres</name>
    <dbReference type="NCBI Taxonomy" id="97479"/>
    <lineage>
        <taxon>Eukaryota</taxon>
        <taxon>Fungi</taxon>
        <taxon>Dikarya</taxon>
        <taxon>Ascomycota</taxon>
        <taxon>Pezizomycotina</taxon>
        <taxon>Dothideomycetes</taxon>
        <taxon>Pleosporomycetidae</taxon>
        <taxon>Pleosporales</taxon>
        <taxon>Pleosporineae</taxon>
        <taxon>Pleosporaceae</taxon>
        <taxon>Pyrenophora</taxon>
    </lineage>
</organism>
<evidence type="ECO:0000256" key="1">
    <source>
        <dbReference type="SAM" id="MobiDB-lite"/>
    </source>
</evidence>
<feature type="compositionally biased region" description="Basic and acidic residues" evidence="1">
    <location>
        <begin position="171"/>
        <end position="180"/>
    </location>
</feature>
<dbReference type="AlphaFoldDB" id="A0A6S6W9Q3"/>
<feature type="region of interest" description="Disordered" evidence="1">
    <location>
        <begin position="248"/>
        <end position="299"/>
    </location>
</feature>
<proteinExistence type="predicted"/>
<dbReference type="EMBL" id="HG992983">
    <property type="protein sequence ID" value="CAE7195736.1"/>
    <property type="molecule type" value="Genomic_DNA"/>
</dbReference>
<name>A0A6S6W9Q3_9PLEO</name>